<keyword evidence="4" id="KW-0479">Metal-binding</keyword>
<dbReference type="GO" id="GO:0046872">
    <property type="term" value="F:metal ion binding"/>
    <property type="evidence" value="ECO:0007669"/>
    <property type="project" value="UniProtKB-KW"/>
</dbReference>
<feature type="domain" description="FAD-binding FR-type" evidence="9">
    <location>
        <begin position="2"/>
        <end position="106"/>
    </location>
</feature>
<dbReference type="SUPFAM" id="SSF63380">
    <property type="entry name" value="Riboflavin synthase domain-like"/>
    <property type="match status" value="1"/>
</dbReference>
<evidence type="ECO:0000256" key="2">
    <source>
        <dbReference type="ARBA" id="ARBA00022630"/>
    </source>
</evidence>
<keyword evidence="8" id="KW-0411">Iron-sulfur</keyword>
<keyword evidence="7" id="KW-0408">Iron</keyword>
<sequence length="226" mass="25179">MAITINVPIVQRRQLPGGILEVTCHLNGNEFPFKAGQHLQATLPFLLFNDPKGKTRTFNILSSPNNSEYISFAFYMSDSGFKKSIKQLPENSEIQLKGPFGLFTLPDENKNLVFVTEGIGIVPIIGIVLYATEEKSRNNIIVLHSGNKDIPYDDDLLSIEKINNNLTVKTKIGSIDASLIKNNVKDFENTLFFISGTSETISKVKPLLIQNGVTLRDLKIEEFSGY</sequence>
<dbReference type="Proteomes" id="UP000509478">
    <property type="component" value="Chromosome"/>
</dbReference>
<dbReference type="PANTHER" id="PTHR47354:SF6">
    <property type="entry name" value="NADH OXIDOREDUCTASE HCR"/>
    <property type="match status" value="1"/>
</dbReference>
<organism evidence="10 11">
    <name type="scientific">Nitrosopumilus ureiphilus</name>
    <dbReference type="NCBI Taxonomy" id="1470067"/>
    <lineage>
        <taxon>Archaea</taxon>
        <taxon>Nitrososphaerota</taxon>
        <taxon>Nitrososphaeria</taxon>
        <taxon>Nitrosopumilales</taxon>
        <taxon>Nitrosopumilaceae</taxon>
        <taxon>Nitrosopumilus</taxon>
    </lineage>
</organism>
<dbReference type="InterPro" id="IPR017927">
    <property type="entry name" value="FAD-bd_FR_type"/>
</dbReference>
<evidence type="ECO:0000259" key="9">
    <source>
        <dbReference type="PROSITE" id="PS51384"/>
    </source>
</evidence>
<evidence type="ECO:0000256" key="8">
    <source>
        <dbReference type="ARBA" id="ARBA00023014"/>
    </source>
</evidence>
<dbReference type="Gene3D" id="3.40.50.80">
    <property type="entry name" value="Nucleotide-binding domain of ferredoxin-NADP reductase (FNR) module"/>
    <property type="match status" value="1"/>
</dbReference>
<dbReference type="PROSITE" id="PS51384">
    <property type="entry name" value="FAD_FR"/>
    <property type="match status" value="1"/>
</dbReference>
<dbReference type="SUPFAM" id="SSF52343">
    <property type="entry name" value="Ferredoxin reductase-like, C-terminal NADP-linked domain"/>
    <property type="match status" value="1"/>
</dbReference>
<evidence type="ECO:0000313" key="11">
    <source>
        <dbReference type="Proteomes" id="UP000509478"/>
    </source>
</evidence>
<dbReference type="Gene3D" id="2.40.30.10">
    <property type="entry name" value="Translation factors"/>
    <property type="match status" value="1"/>
</dbReference>
<keyword evidence="6" id="KW-0560">Oxidoreductase</keyword>
<keyword evidence="11" id="KW-1185">Reference proteome</keyword>
<keyword evidence="3" id="KW-0001">2Fe-2S</keyword>
<protein>
    <recommendedName>
        <fullName evidence="9">FAD-binding FR-type domain-containing protein</fullName>
    </recommendedName>
</protein>
<evidence type="ECO:0000256" key="7">
    <source>
        <dbReference type="ARBA" id="ARBA00023004"/>
    </source>
</evidence>
<dbReference type="InterPro" id="IPR017938">
    <property type="entry name" value="Riboflavin_synthase-like_b-brl"/>
</dbReference>
<dbReference type="CDD" id="cd00322">
    <property type="entry name" value="FNR_like"/>
    <property type="match status" value="1"/>
</dbReference>
<evidence type="ECO:0000313" key="10">
    <source>
        <dbReference type="EMBL" id="QLH06866.1"/>
    </source>
</evidence>
<proteinExistence type="predicted"/>
<dbReference type="GO" id="GO:0051537">
    <property type="term" value="F:2 iron, 2 sulfur cluster binding"/>
    <property type="evidence" value="ECO:0007669"/>
    <property type="project" value="UniProtKB-KW"/>
</dbReference>
<keyword evidence="2" id="KW-0285">Flavoprotein</keyword>
<evidence type="ECO:0000256" key="4">
    <source>
        <dbReference type="ARBA" id="ARBA00022723"/>
    </source>
</evidence>
<dbReference type="PANTHER" id="PTHR47354">
    <property type="entry name" value="NADH OXIDOREDUCTASE HCR"/>
    <property type="match status" value="1"/>
</dbReference>
<dbReference type="RefSeq" id="WP_179370728.1">
    <property type="nucleotide sequence ID" value="NZ_CP026995.1"/>
</dbReference>
<reference evidence="10 11" key="1">
    <citation type="submission" date="2018-02" db="EMBL/GenBank/DDBJ databases">
        <title>Complete genome of Nitrosopumilus ureaphilus PS0.</title>
        <authorList>
            <person name="Qin W."/>
            <person name="Zheng Y."/>
            <person name="Stahl D.A."/>
        </authorList>
    </citation>
    <scope>NUCLEOTIDE SEQUENCE [LARGE SCALE GENOMIC DNA]</scope>
    <source>
        <strain evidence="10 11">PS0</strain>
    </source>
</reference>
<dbReference type="AlphaFoldDB" id="A0A7D5M4D8"/>
<dbReference type="InterPro" id="IPR050415">
    <property type="entry name" value="MRET"/>
</dbReference>
<evidence type="ECO:0000256" key="3">
    <source>
        <dbReference type="ARBA" id="ARBA00022714"/>
    </source>
</evidence>
<dbReference type="GO" id="GO:0016491">
    <property type="term" value="F:oxidoreductase activity"/>
    <property type="evidence" value="ECO:0007669"/>
    <property type="project" value="UniProtKB-KW"/>
</dbReference>
<keyword evidence="5" id="KW-0274">FAD</keyword>
<gene>
    <name evidence="10" type="ORF">C5F50_07100</name>
</gene>
<evidence type="ECO:0000256" key="1">
    <source>
        <dbReference type="ARBA" id="ARBA00001974"/>
    </source>
</evidence>
<evidence type="ECO:0000256" key="6">
    <source>
        <dbReference type="ARBA" id="ARBA00023002"/>
    </source>
</evidence>
<evidence type="ECO:0000256" key="5">
    <source>
        <dbReference type="ARBA" id="ARBA00022827"/>
    </source>
</evidence>
<dbReference type="OrthoDB" id="35401at2157"/>
<name>A0A7D5M4D8_9ARCH</name>
<dbReference type="EMBL" id="CP026995">
    <property type="protein sequence ID" value="QLH06866.1"/>
    <property type="molecule type" value="Genomic_DNA"/>
</dbReference>
<dbReference type="KEGG" id="nue:C5F50_07100"/>
<dbReference type="GeneID" id="56067851"/>
<accession>A0A7D5M4D8</accession>
<dbReference type="InterPro" id="IPR039261">
    <property type="entry name" value="FNR_nucleotide-bd"/>
</dbReference>
<comment type="cofactor">
    <cofactor evidence="1">
        <name>FAD</name>
        <dbReference type="ChEBI" id="CHEBI:57692"/>
    </cofactor>
</comment>